<evidence type="ECO:0000259" key="5">
    <source>
        <dbReference type="Pfam" id="PF13607"/>
    </source>
</evidence>
<feature type="domain" description="CoA-binding" evidence="4">
    <location>
        <begin position="1"/>
        <end position="94"/>
    </location>
</feature>
<evidence type="ECO:0000256" key="2">
    <source>
        <dbReference type="ARBA" id="ARBA00022741"/>
    </source>
</evidence>
<evidence type="ECO:0000259" key="6">
    <source>
        <dbReference type="Pfam" id="PF19045"/>
    </source>
</evidence>
<evidence type="ECO:0000259" key="4">
    <source>
        <dbReference type="Pfam" id="PF13380"/>
    </source>
</evidence>
<sequence length="399" mass="43983">MYPVNPRADEILGLKCYSSVEEIPDRIDLAVILVPYSSVIDVVKECIKKGARGFVVISGGFREAGREDLERELVHEVRKAGGRLIGPNCQGINNPHAGLCASWPLIRKSGPVAVISQSGTIGAYMEMNCEFLGISKFIALGNKADVDEIDLLEYLAEDDETGVVSLYMEGTRDGRRFMDAVEKCSRRKPVVILKGGTTEAGRESIKSHTGTLAGRDEVYDAAFRKAGAIRASSLEEFLDFTLALSFYGPRKIEEVVVITSSGGCGILASDAIETRGMKLKRIDDKIERLKKEMPDFVVLRNPLDLTGSAYAELYDKAMEIIGQADAYLLIFGDPIPGAFDVVKKHRDKTIFVSYLGGGNVEKEEVEKFRNAGFPVFPTPERAVNGMHAVRTYWRMLNKQ</sequence>
<dbReference type="OrthoDB" id="18103at2157"/>
<dbReference type="EMBL" id="RCOS01000076">
    <property type="protein sequence ID" value="RSN75290.1"/>
    <property type="molecule type" value="Genomic_DNA"/>
</dbReference>
<dbReference type="Gene3D" id="3.40.50.261">
    <property type="entry name" value="Succinyl-CoA synthetase domains"/>
    <property type="match status" value="2"/>
</dbReference>
<evidence type="ECO:0000313" key="8">
    <source>
        <dbReference type="Proteomes" id="UP000277582"/>
    </source>
</evidence>
<name>A0A429GN17_9CREN</name>
<dbReference type="PANTHER" id="PTHR43334:SF2">
    <property type="entry name" value="ACETATE--COA LIGASE [ADP-FORMING]"/>
    <property type="match status" value="1"/>
</dbReference>
<dbReference type="Pfam" id="PF13607">
    <property type="entry name" value="Succ_CoA_lig"/>
    <property type="match status" value="1"/>
</dbReference>
<comment type="caution">
    <text evidence="7">The sequence shown here is derived from an EMBL/GenBank/DDBJ whole genome shotgun (WGS) entry which is preliminary data.</text>
</comment>
<dbReference type="SUPFAM" id="SSF51735">
    <property type="entry name" value="NAD(P)-binding Rossmann-fold domains"/>
    <property type="match status" value="1"/>
</dbReference>
<keyword evidence="1" id="KW-0436">Ligase</keyword>
<dbReference type="InterPro" id="IPR032875">
    <property type="entry name" value="Succ_CoA_lig_flav_dom"/>
</dbReference>
<evidence type="ECO:0000313" key="7">
    <source>
        <dbReference type="EMBL" id="RSN75290.1"/>
    </source>
</evidence>
<dbReference type="SUPFAM" id="SSF52210">
    <property type="entry name" value="Succinyl-CoA synthetase domains"/>
    <property type="match status" value="2"/>
</dbReference>
<feature type="domain" description="Ligase-CoA" evidence="6">
    <location>
        <begin position="255"/>
        <end position="319"/>
    </location>
</feature>
<keyword evidence="3" id="KW-0067">ATP-binding</keyword>
<accession>A0A429GN17</accession>
<keyword evidence="8" id="KW-1185">Reference proteome</keyword>
<dbReference type="InterPro" id="IPR003781">
    <property type="entry name" value="CoA-bd"/>
</dbReference>
<gene>
    <name evidence="7" type="ORF">D6D85_06580</name>
</gene>
<dbReference type="InterPro" id="IPR051538">
    <property type="entry name" value="Acyl-CoA_Synth/Transferase"/>
</dbReference>
<dbReference type="GO" id="GO:0043758">
    <property type="term" value="F:acetate-CoA ligase (ADP-forming) activity"/>
    <property type="evidence" value="ECO:0007669"/>
    <property type="project" value="InterPro"/>
</dbReference>
<dbReference type="Gene3D" id="3.40.50.720">
    <property type="entry name" value="NAD(P)-binding Rossmann-like Domain"/>
    <property type="match status" value="1"/>
</dbReference>
<dbReference type="Pfam" id="PF13380">
    <property type="entry name" value="CoA_binding_2"/>
    <property type="match status" value="1"/>
</dbReference>
<dbReference type="InterPro" id="IPR036291">
    <property type="entry name" value="NAD(P)-bd_dom_sf"/>
</dbReference>
<protein>
    <submittedName>
        <fullName evidence="7">CoA-binding protein</fullName>
    </submittedName>
</protein>
<dbReference type="PANTHER" id="PTHR43334">
    <property type="entry name" value="ACETATE--COA LIGASE [ADP-FORMING]"/>
    <property type="match status" value="1"/>
</dbReference>
<dbReference type="InterPro" id="IPR016102">
    <property type="entry name" value="Succinyl-CoA_synth-like"/>
</dbReference>
<feature type="domain" description="Succinyl-CoA synthetase-like flavodoxin" evidence="5">
    <location>
        <begin position="110"/>
        <end position="242"/>
    </location>
</feature>
<keyword evidence="2" id="KW-0547">Nucleotide-binding</keyword>
<organism evidence="7 8">
    <name type="scientific">Candidatus Methanodesulfokora washburnensis</name>
    <dbReference type="NCBI Taxonomy" id="2478471"/>
    <lineage>
        <taxon>Archaea</taxon>
        <taxon>Thermoproteota</taxon>
        <taxon>Candidatus Korarchaeia</taxon>
        <taxon>Candidatus Korarchaeia incertae sedis</taxon>
        <taxon>Candidatus Methanodesulfokora</taxon>
    </lineage>
</organism>
<dbReference type="Pfam" id="PF19045">
    <property type="entry name" value="Ligase_CoA_2"/>
    <property type="match status" value="1"/>
</dbReference>
<dbReference type="AlphaFoldDB" id="A0A429GN17"/>
<dbReference type="GO" id="GO:0005524">
    <property type="term" value="F:ATP binding"/>
    <property type="evidence" value="ECO:0007669"/>
    <property type="project" value="UniProtKB-KW"/>
</dbReference>
<evidence type="ECO:0000256" key="3">
    <source>
        <dbReference type="ARBA" id="ARBA00022840"/>
    </source>
</evidence>
<reference evidence="7 8" key="1">
    <citation type="submission" date="2018-10" db="EMBL/GenBank/DDBJ databases">
        <title>Co-occurring genomic capacity for anaerobic methane metabolism and dissimilatory sulfite reduction discovered in the Korarchaeota.</title>
        <authorList>
            <person name="Mckay L.J."/>
            <person name="Dlakic M."/>
            <person name="Fields M.W."/>
            <person name="Delmont T.O."/>
            <person name="Eren A.M."/>
            <person name="Jay Z.J."/>
            <person name="Klingelsmith K.B."/>
            <person name="Rusch D.B."/>
            <person name="Inskeep W.P."/>
        </authorList>
    </citation>
    <scope>NUCLEOTIDE SEQUENCE [LARGE SCALE GENOMIC DNA]</scope>
    <source>
        <strain evidence="7 8">MDKW</strain>
    </source>
</reference>
<dbReference type="InterPro" id="IPR043938">
    <property type="entry name" value="Ligase_CoA_dom"/>
</dbReference>
<evidence type="ECO:0000256" key="1">
    <source>
        <dbReference type="ARBA" id="ARBA00022598"/>
    </source>
</evidence>
<dbReference type="Proteomes" id="UP000277582">
    <property type="component" value="Unassembled WGS sequence"/>
</dbReference>
<proteinExistence type="predicted"/>